<dbReference type="AlphaFoldDB" id="D8SEB5"/>
<proteinExistence type="inferred from homology"/>
<dbReference type="InParanoid" id="D8SEB5"/>
<sequence length="412" mass="46379">MRRLIFPVKAIVILEEICVMLSRDHIWHDPGFIHIARIQNLRPDTRYLYRYGSMKFLIFGDMGKAERDDSLEHYIQLSALQVTDAMAKEVVDVIFHIGDLSYVTGFLAEWDHFLEMIKLIRREASLSLPCIYLWTLPLFHFNGCSSFPQVTAKGIFAAIAEHNVTNFGAAPMVLNMIISAATGSTFSRLQHRQVRIMTTGAAPLAAVLAKIEALRFHVMHVYGLTETYGPCTVCEWNPEWDSLSPNEQARLKAWQGVKYVFLDGLQGHLNNPQATLESFRGGWFHSGDLAVWHPNGYIEIKDIIISGGENIGSLEVESILYRHPAVLEAAVVAGPDEKWGESPCAFVSLKHSVRRNEEEILLFCRQHLPKFMVPKSVIILAALDKTATGKIQKQVLRSKARALGSIKQISKL</sequence>
<dbReference type="FunFam" id="3.30.300.30:FF:000008">
    <property type="entry name" value="2,3-dihydroxybenzoate-AMP ligase"/>
    <property type="match status" value="1"/>
</dbReference>
<keyword evidence="2" id="KW-0436">Ligase</keyword>
<evidence type="ECO:0000259" key="5">
    <source>
        <dbReference type="Pfam" id="PF13193"/>
    </source>
</evidence>
<dbReference type="Pfam" id="PF00501">
    <property type="entry name" value="AMP-binding"/>
    <property type="match status" value="1"/>
</dbReference>
<dbReference type="KEGG" id="smo:SELMODRAFT_421195"/>
<dbReference type="Gene3D" id="3.30.300.30">
    <property type="match status" value="1"/>
</dbReference>
<feature type="domain" description="AMP-binding enzyme C-terminal" evidence="5">
    <location>
        <begin position="315"/>
        <end position="390"/>
    </location>
</feature>
<dbReference type="STRING" id="88036.D8SEB5"/>
<evidence type="ECO:0000259" key="4">
    <source>
        <dbReference type="Pfam" id="PF00501"/>
    </source>
</evidence>
<dbReference type="SUPFAM" id="SSF49363">
    <property type="entry name" value="Purple acid phosphatase, N-terminal domain"/>
    <property type="match status" value="1"/>
</dbReference>
<evidence type="ECO:0000256" key="3">
    <source>
        <dbReference type="ARBA" id="ARBA00022729"/>
    </source>
</evidence>
<dbReference type="Gene3D" id="3.40.50.12780">
    <property type="entry name" value="N-terminal domain of ligase-like"/>
    <property type="match status" value="1"/>
</dbReference>
<dbReference type="InterPro" id="IPR000873">
    <property type="entry name" value="AMP-dep_synth/lig_dom"/>
</dbReference>
<name>D8SEB5_SELML</name>
<dbReference type="eggNOG" id="KOG1176">
    <property type="taxonomic scope" value="Eukaryota"/>
</dbReference>
<dbReference type="GO" id="GO:0016874">
    <property type="term" value="F:ligase activity"/>
    <property type="evidence" value="ECO:0007669"/>
    <property type="project" value="UniProtKB-KW"/>
</dbReference>
<dbReference type="HOGENOM" id="CLU_763764_0_0_1"/>
<dbReference type="EMBL" id="GL377615">
    <property type="protein sequence ID" value="EFJ17173.1"/>
    <property type="molecule type" value="Genomic_DNA"/>
</dbReference>
<dbReference type="GO" id="GO:0046872">
    <property type="term" value="F:metal ion binding"/>
    <property type="evidence" value="ECO:0007669"/>
    <property type="project" value="InterPro"/>
</dbReference>
<gene>
    <name evidence="6" type="ORF">SELMODRAFT_421195</name>
</gene>
<keyword evidence="7" id="KW-1185">Reference proteome</keyword>
<accession>D8SEB5</accession>
<dbReference type="SUPFAM" id="SSF56300">
    <property type="entry name" value="Metallo-dependent phosphatases"/>
    <property type="match status" value="1"/>
</dbReference>
<dbReference type="InterPro" id="IPR029052">
    <property type="entry name" value="Metallo-depent_PP-like"/>
</dbReference>
<dbReference type="InterPro" id="IPR042099">
    <property type="entry name" value="ANL_N_sf"/>
</dbReference>
<evidence type="ECO:0000313" key="7">
    <source>
        <dbReference type="Proteomes" id="UP000001514"/>
    </source>
</evidence>
<dbReference type="Pfam" id="PF13193">
    <property type="entry name" value="AMP-binding_C"/>
    <property type="match status" value="1"/>
</dbReference>
<dbReference type="Proteomes" id="UP000001514">
    <property type="component" value="Unassembled WGS sequence"/>
</dbReference>
<keyword evidence="3" id="KW-0732">Signal</keyword>
<reference evidence="6 7" key="1">
    <citation type="journal article" date="2011" name="Science">
        <title>The Selaginella genome identifies genetic changes associated with the evolution of vascular plants.</title>
        <authorList>
            <person name="Banks J.A."/>
            <person name="Nishiyama T."/>
            <person name="Hasebe M."/>
            <person name="Bowman J.L."/>
            <person name="Gribskov M."/>
            <person name="dePamphilis C."/>
            <person name="Albert V.A."/>
            <person name="Aono N."/>
            <person name="Aoyama T."/>
            <person name="Ambrose B.A."/>
            <person name="Ashton N.W."/>
            <person name="Axtell M.J."/>
            <person name="Barker E."/>
            <person name="Barker M.S."/>
            <person name="Bennetzen J.L."/>
            <person name="Bonawitz N.D."/>
            <person name="Chapple C."/>
            <person name="Cheng C."/>
            <person name="Correa L.G."/>
            <person name="Dacre M."/>
            <person name="DeBarry J."/>
            <person name="Dreyer I."/>
            <person name="Elias M."/>
            <person name="Engstrom E.M."/>
            <person name="Estelle M."/>
            <person name="Feng L."/>
            <person name="Finet C."/>
            <person name="Floyd S.K."/>
            <person name="Frommer W.B."/>
            <person name="Fujita T."/>
            <person name="Gramzow L."/>
            <person name="Gutensohn M."/>
            <person name="Harholt J."/>
            <person name="Hattori M."/>
            <person name="Heyl A."/>
            <person name="Hirai T."/>
            <person name="Hiwatashi Y."/>
            <person name="Ishikawa M."/>
            <person name="Iwata M."/>
            <person name="Karol K.G."/>
            <person name="Koehler B."/>
            <person name="Kolukisaoglu U."/>
            <person name="Kubo M."/>
            <person name="Kurata T."/>
            <person name="Lalonde S."/>
            <person name="Li K."/>
            <person name="Li Y."/>
            <person name="Litt A."/>
            <person name="Lyons E."/>
            <person name="Manning G."/>
            <person name="Maruyama T."/>
            <person name="Michael T.P."/>
            <person name="Mikami K."/>
            <person name="Miyazaki S."/>
            <person name="Morinaga S."/>
            <person name="Murata T."/>
            <person name="Mueller-Roeber B."/>
            <person name="Nelson D.R."/>
            <person name="Obara M."/>
            <person name="Oguri Y."/>
            <person name="Olmstead R.G."/>
            <person name="Onodera N."/>
            <person name="Petersen B.L."/>
            <person name="Pils B."/>
            <person name="Prigge M."/>
            <person name="Rensing S.A."/>
            <person name="Riano-Pachon D.M."/>
            <person name="Roberts A.W."/>
            <person name="Sato Y."/>
            <person name="Scheller H.V."/>
            <person name="Schulz B."/>
            <person name="Schulz C."/>
            <person name="Shakirov E.V."/>
            <person name="Shibagaki N."/>
            <person name="Shinohara N."/>
            <person name="Shippen D.E."/>
            <person name="Soerensen I."/>
            <person name="Sotooka R."/>
            <person name="Sugimoto N."/>
            <person name="Sugita M."/>
            <person name="Sumikawa N."/>
            <person name="Tanurdzic M."/>
            <person name="Theissen G."/>
            <person name="Ulvskov P."/>
            <person name="Wakazuki S."/>
            <person name="Weng J.K."/>
            <person name="Willats W.W."/>
            <person name="Wipf D."/>
            <person name="Wolf P.G."/>
            <person name="Yang L."/>
            <person name="Zimmer A.D."/>
            <person name="Zhu Q."/>
            <person name="Mitros T."/>
            <person name="Hellsten U."/>
            <person name="Loque D."/>
            <person name="Otillar R."/>
            <person name="Salamov A."/>
            <person name="Schmutz J."/>
            <person name="Shapiro H."/>
            <person name="Lindquist E."/>
            <person name="Lucas S."/>
            <person name="Rokhsar D."/>
            <person name="Grigoriev I.V."/>
        </authorList>
    </citation>
    <scope>NUCLEOTIDE SEQUENCE [LARGE SCALE GENOMIC DNA]</scope>
</reference>
<dbReference type="Gramene" id="EFJ17173">
    <property type="protein sequence ID" value="EFJ17173"/>
    <property type="gene ID" value="SELMODRAFT_421195"/>
</dbReference>
<organism evidence="7">
    <name type="scientific">Selaginella moellendorffii</name>
    <name type="common">Spikemoss</name>
    <dbReference type="NCBI Taxonomy" id="88036"/>
    <lineage>
        <taxon>Eukaryota</taxon>
        <taxon>Viridiplantae</taxon>
        <taxon>Streptophyta</taxon>
        <taxon>Embryophyta</taxon>
        <taxon>Tracheophyta</taxon>
        <taxon>Lycopodiopsida</taxon>
        <taxon>Selaginellales</taxon>
        <taxon>Selaginellaceae</taxon>
        <taxon>Selaginella</taxon>
    </lineage>
</organism>
<feature type="domain" description="AMP-dependent synthetase/ligase" evidence="4">
    <location>
        <begin position="147"/>
        <end position="242"/>
    </location>
</feature>
<dbReference type="GO" id="GO:0003993">
    <property type="term" value="F:acid phosphatase activity"/>
    <property type="evidence" value="ECO:0007669"/>
    <property type="project" value="InterPro"/>
</dbReference>
<evidence type="ECO:0000313" key="6">
    <source>
        <dbReference type="EMBL" id="EFJ17173.1"/>
    </source>
</evidence>
<dbReference type="InterPro" id="IPR008963">
    <property type="entry name" value="Purple_acid_Pase-like_N"/>
</dbReference>
<protein>
    <recommendedName>
        <fullName evidence="8">AMP-dependent synthetase/ligase domain-containing protein</fullName>
    </recommendedName>
</protein>
<dbReference type="SUPFAM" id="SSF56801">
    <property type="entry name" value="Acetyl-CoA synthetase-like"/>
    <property type="match status" value="1"/>
</dbReference>
<evidence type="ECO:0000256" key="2">
    <source>
        <dbReference type="ARBA" id="ARBA00022598"/>
    </source>
</evidence>
<dbReference type="InterPro" id="IPR045851">
    <property type="entry name" value="AMP-bd_C_sf"/>
</dbReference>
<dbReference type="PANTHER" id="PTHR43859:SF7">
    <property type="entry name" value="ACETATE_BUTYRATE--COA LIGASE AAE7, PEROXISOMAL"/>
    <property type="match status" value="1"/>
</dbReference>
<dbReference type="PANTHER" id="PTHR43859">
    <property type="entry name" value="ACYL-ACTIVATING ENZYME"/>
    <property type="match status" value="1"/>
</dbReference>
<evidence type="ECO:0000256" key="1">
    <source>
        <dbReference type="ARBA" id="ARBA00006432"/>
    </source>
</evidence>
<comment type="similarity">
    <text evidence="1">Belongs to the ATP-dependent AMP-binding enzyme family.</text>
</comment>
<dbReference type="InterPro" id="IPR025110">
    <property type="entry name" value="AMP-bd_C"/>
</dbReference>
<dbReference type="eggNOG" id="KOG1378">
    <property type="taxonomic scope" value="Eukaryota"/>
</dbReference>
<evidence type="ECO:0008006" key="8">
    <source>
        <dbReference type="Google" id="ProtNLM"/>
    </source>
</evidence>